<dbReference type="WBParaSite" id="PS1159_v2.g1960.t1">
    <property type="protein sequence ID" value="PS1159_v2.g1960.t1"/>
    <property type="gene ID" value="PS1159_v2.g1960"/>
</dbReference>
<reference evidence="2" key="1">
    <citation type="submission" date="2022-11" db="UniProtKB">
        <authorList>
            <consortium name="WormBaseParasite"/>
        </authorList>
    </citation>
    <scope>IDENTIFICATION</scope>
</reference>
<dbReference type="Proteomes" id="UP000887580">
    <property type="component" value="Unplaced"/>
</dbReference>
<evidence type="ECO:0000313" key="2">
    <source>
        <dbReference type="WBParaSite" id="PS1159_v2.g1960.t1"/>
    </source>
</evidence>
<proteinExistence type="predicted"/>
<sequence>MGLSFFLFRVLFLFTCIISFKQCTEIFEVRENIFIRHDERIVNVLKRDHIQSQIFAFDATSFFANIPDEIGNITSEIIKLQAQGFAAKAVGQINGNIDYLFKQTCSTNHGTFA</sequence>
<evidence type="ECO:0000313" key="1">
    <source>
        <dbReference type="Proteomes" id="UP000887580"/>
    </source>
</evidence>
<accession>A0AC35FQY2</accession>
<protein>
    <submittedName>
        <fullName evidence="2">Reverse transcriptase domain-containing protein</fullName>
    </submittedName>
</protein>
<organism evidence="1 2">
    <name type="scientific">Panagrolaimus sp. PS1159</name>
    <dbReference type="NCBI Taxonomy" id="55785"/>
    <lineage>
        <taxon>Eukaryota</taxon>
        <taxon>Metazoa</taxon>
        <taxon>Ecdysozoa</taxon>
        <taxon>Nematoda</taxon>
        <taxon>Chromadorea</taxon>
        <taxon>Rhabditida</taxon>
        <taxon>Tylenchina</taxon>
        <taxon>Panagrolaimomorpha</taxon>
        <taxon>Panagrolaimoidea</taxon>
        <taxon>Panagrolaimidae</taxon>
        <taxon>Panagrolaimus</taxon>
    </lineage>
</organism>
<name>A0AC35FQY2_9BILA</name>